<evidence type="ECO:0000313" key="2">
    <source>
        <dbReference type="EMBL" id="CAH0592757.1"/>
    </source>
</evidence>
<keyword evidence="1" id="KW-0472">Membrane</keyword>
<evidence type="ECO:0000313" key="3">
    <source>
        <dbReference type="Proteomes" id="UP001154114"/>
    </source>
</evidence>
<dbReference type="EMBL" id="LR824005">
    <property type="protein sequence ID" value="CAH0592757.1"/>
    <property type="molecule type" value="Genomic_DNA"/>
</dbReference>
<sequence>MEPNFPRTDAQLNRSLYALMINATEVIDEVANDMYIDHYQWQRAMFGHNFSVSRTSCPGPDNGSVVNVLRNWLRTHEEAQVMLASVLVVVGLWWLVRAVLTLLINLVCPLLVVILAVVCVPQLRAPLLGQNYPVLANLLRTILLKMAENIKT</sequence>
<accession>A0A9P0BV63</accession>
<name>A0A9P0BV63_CHRIL</name>
<feature type="transmembrane region" description="Helical" evidence="1">
    <location>
        <begin position="79"/>
        <end position="96"/>
    </location>
</feature>
<proteinExistence type="predicted"/>
<dbReference type="OrthoDB" id="7477067at2759"/>
<gene>
    <name evidence="2" type="ORF">CINC_LOCUS5906</name>
</gene>
<dbReference type="Proteomes" id="UP001154114">
    <property type="component" value="Chromosome 2"/>
</dbReference>
<dbReference type="AlphaFoldDB" id="A0A9P0BV63"/>
<keyword evidence="3" id="KW-1185">Reference proteome</keyword>
<organism evidence="2 3">
    <name type="scientific">Chrysodeixis includens</name>
    <name type="common">Soybean looper</name>
    <name type="synonym">Pseudoplusia includens</name>
    <dbReference type="NCBI Taxonomy" id="689277"/>
    <lineage>
        <taxon>Eukaryota</taxon>
        <taxon>Metazoa</taxon>
        <taxon>Ecdysozoa</taxon>
        <taxon>Arthropoda</taxon>
        <taxon>Hexapoda</taxon>
        <taxon>Insecta</taxon>
        <taxon>Pterygota</taxon>
        <taxon>Neoptera</taxon>
        <taxon>Endopterygota</taxon>
        <taxon>Lepidoptera</taxon>
        <taxon>Glossata</taxon>
        <taxon>Ditrysia</taxon>
        <taxon>Noctuoidea</taxon>
        <taxon>Noctuidae</taxon>
        <taxon>Plusiinae</taxon>
        <taxon>Chrysodeixis</taxon>
    </lineage>
</organism>
<reference evidence="2" key="1">
    <citation type="submission" date="2021-12" db="EMBL/GenBank/DDBJ databases">
        <authorList>
            <person name="King R."/>
        </authorList>
    </citation>
    <scope>NUCLEOTIDE SEQUENCE</scope>
</reference>
<feature type="transmembrane region" description="Helical" evidence="1">
    <location>
        <begin position="102"/>
        <end position="120"/>
    </location>
</feature>
<keyword evidence="1" id="KW-0812">Transmembrane</keyword>
<evidence type="ECO:0000256" key="1">
    <source>
        <dbReference type="SAM" id="Phobius"/>
    </source>
</evidence>
<protein>
    <submittedName>
        <fullName evidence="2">Uncharacterized protein</fullName>
    </submittedName>
</protein>
<keyword evidence="1" id="KW-1133">Transmembrane helix</keyword>